<evidence type="ECO:0000256" key="1">
    <source>
        <dbReference type="SAM" id="Coils"/>
    </source>
</evidence>
<evidence type="ECO:0000313" key="3">
    <source>
        <dbReference type="EMBL" id="SFV87960.1"/>
    </source>
</evidence>
<proteinExistence type="predicted"/>
<dbReference type="InterPro" id="IPR007055">
    <property type="entry name" value="BON_dom"/>
</dbReference>
<accession>A0A1W1E1W4</accession>
<evidence type="ECO:0000259" key="2">
    <source>
        <dbReference type="PROSITE" id="PS50914"/>
    </source>
</evidence>
<organism evidence="3">
    <name type="scientific">hydrothermal vent metagenome</name>
    <dbReference type="NCBI Taxonomy" id="652676"/>
    <lineage>
        <taxon>unclassified sequences</taxon>
        <taxon>metagenomes</taxon>
        <taxon>ecological metagenomes</taxon>
    </lineage>
</organism>
<dbReference type="Pfam" id="PF04972">
    <property type="entry name" value="BON"/>
    <property type="match status" value="2"/>
</dbReference>
<sequence length="172" mass="19742">MVYSKEVVITGEVPTQAIRNYVVKQAPLKDFKIKKVYNEIKVAKNTGLLSRAKDSAITIESKALFQNQDVFNPLHVEIMTENRTVYLMGALTNREANKVTKIVSTIGGVERIVKFFHYLKTRPAAEIKRNKQRKLEAERKKKLEAERAVIERKKAELRRQIKALNPKDGTSF</sequence>
<keyword evidence="1" id="KW-0175">Coiled coil</keyword>
<dbReference type="PANTHER" id="PTHR34606:SF4">
    <property type="entry name" value="OUTER MEMBRANE LIPOPROTEIN DOLP"/>
    <property type="match status" value="1"/>
</dbReference>
<dbReference type="PANTHER" id="PTHR34606">
    <property type="entry name" value="BON DOMAIN-CONTAINING PROTEIN"/>
    <property type="match status" value="1"/>
</dbReference>
<gene>
    <name evidence="3" type="ORF">MNB_SUP05-SYMBIONT-5-385</name>
</gene>
<dbReference type="AlphaFoldDB" id="A0A1W1E1W4"/>
<dbReference type="EMBL" id="FPHZ01000115">
    <property type="protein sequence ID" value="SFV87960.1"/>
    <property type="molecule type" value="Genomic_DNA"/>
</dbReference>
<dbReference type="InterPro" id="IPR051686">
    <property type="entry name" value="Lipoprotein_DolP"/>
</dbReference>
<name>A0A1W1E1W4_9ZZZZ</name>
<feature type="domain" description="BON" evidence="2">
    <location>
        <begin position="53"/>
        <end position="123"/>
    </location>
</feature>
<protein>
    <submittedName>
        <fullName evidence="3">21 kDa hemolysin</fullName>
    </submittedName>
</protein>
<feature type="coiled-coil region" evidence="1">
    <location>
        <begin position="128"/>
        <end position="160"/>
    </location>
</feature>
<reference evidence="3" key="1">
    <citation type="submission" date="2016-10" db="EMBL/GenBank/DDBJ databases">
        <authorList>
            <person name="de Groot N.N."/>
        </authorList>
    </citation>
    <scope>NUCLEOTIDE SEQUENCE</scope>
</reference>
<dbReference type="PROSITE" id="PS50914">
    <property type="entry name" value="BON"/>
    <property type="match status" value="1"/>
</dbReference>